<feature type="domain" description="CNH" evidence="6">
    <location>
        <begin position="15"/>
        <end position="324"/>
    </location>
</feature>
<evidence type="ECO:0000313" key="7">
    <source>
        <dbReference type="EMBL" id="KAJ3179672.1"/>
    </source>
</evidence>
<protein>
    <submittedName>
        <fullName evidence="7">Vam6/Vps39-like protein</fullName>
    </submittedName>
</protein>
<evidence type="ECO:0000256" key="3">
    <source>
        <dbReference type="ARBA" id="ARBA00038201"/>
    </source>
</evidence>
<feature type="region of interest" description="Disordered" evidence="4">
    <location>
        <begin position="417"/>
        <end position="450"/>
    </location>
</feature>
<dbReference type="PROSITE" id="PS50219">
    <property type="entry name" value="CNH"/>
    <property type="match status" value="1"/>
</dbReference>
<dbReference type="PANTHER" id="PTHR12894">
    <property type="entry name" value="CNH DOMAIN CONTAINING"/>
    <property type="match status" value="1"/>
</dbReference>
<dbReference type="Pfam" id="PF10366">
    <property type="entry name" value="Vps39_1"/>
    <property type="match status" value="1"/>
</dbReference>
<evidence type="ECO:0000256" key="4">
    <source>
        <dbReference type="SAM" id="MobiDB-lite"/>
    </source>
</evidence>
<dbReference type="PANTHER" id="PTHR12894:SF49">
    <property type="entry name" value="VAM6_VPS39-LIKE PROTEIN"/>
    <property type="match status" value="1"/>
</dbReference>
<dbReference type="EMBL" id="JADGJQ010000020">
    <property type="protein sequence ID" value="KAJ3179672.1"/>
    <property type="molecule type" value="Genomic_DNA"/>
</dbReference>
<dbReference type="Pfam" id="PF10367">
    <property type="entry name" value="zf-Vps39_C"/>
    <property type="match status" value="1"/>
</dbReference>
<gene>
    <name evidence="7" type="primary">VPS39</name>
    <name evidence="7" type="ORF">HDU87_002878</name>
</gene>
<dbReference type="Proteomes" id="UP001212152">
    <property type="component" value="Unassembled WGS sequence"/>
</dbReference>
<evidence type="ECO:0000256" key="5">
    <source>
        <dbReference type="SAM" id="SignalP"/>
    </source>
</evidence>
<feature type="region of interest" description="Disordered" evidence="4">
    <location>
        <begin position="699"/>
        <end position="718"/>
    </location>
</feature>
<dbReference type="InterPro" id="IPR015943">
    <property type="entry name" value="WD40/YVTN_repeat-like_dom_sf"/>
</dbReference>
<keyword evidence="5" id="KW-0732">Signal</keyword>
<dbReference type="GO" id="GO:0034058">
    <property type="term" value="P:endosomal vesicle fusion"/>
    <property type="evidence" value="ECO:0007669"/>
    <property type="project" value="TreeGrafter"/>
</dbReference>
<dbReference type="InterPro" id="IPR032914">
    <property type="entry name" value="Vam6/VPS39/TRAP1"/>
</dbReference>
<dbReference type="Gene3D" id="2.130.10.10">
    <property type="entry name" value="YVTN repeat-like/Quinoprotein amine dehydrogenase"/>
    <property type="match status" value="1"/>
</dbReference>
<comment type="similarity">
    <text evidence="3">Belongs to the VAM6/VPS39 family.</text>
</comment>
<keyword evidence="8" id="KW-1185">Reference proteome</keyword>
<proteinExistence type="inferred from homology"/>
<evidence type="ECO:0000256" key="1">
    <source>
        <dbReference type="ARBA" id="ARBA00004184"/>
    </source>
</evidence>
<keyword evidence="2" id="KW-0472">Membrane</keyword>
<dbReference type="GO" id="GO:0006914">
    <property type="term" value="P:autophagy"/>
    <property type="evidence" value="ECO:0007669"/>
    <property type="project" value="TreeGrafter"/>
</dbReference>
<dbReference type="SUPFAM" id="SSF69322">
    <property type="entry name" value="Tricorn protease domain 2"/>
    <property type="match status" value="1"/>
</dbReference>
<sequence>MHTVFHAHALVERLPLALSALLAIDAGRLVAGADNGSLLLYTINADNDHDGGDCTVALQESRSVVSRKRVDAIFLVSAADAASASATAHSSSSSFLAVLSDGIIALRNVDTLAPIQQLDSVKGVTLMTAPASTVSVSTETKTSVPSVLCAAVKKKLVVFALTGESLVVTKEIALTDRPRCLLWGPTPTTLYIGYTRTISVVDLSSGTIRELHAFRTSIVSSFGNFAPMKQTSAMSLELLPNNRVLATREDTTIVLDEKGDIVPDLEVQWDRSPQQVVPSPPFVVGLFPGQLVVQNLRSGGSGGHAVQTLPLANAHLLAFGSSSSSLVASPSAIWRLIPIDFEDQIEQLVSASLFSQAQALVEDLDFPSESDKVANVMRIRGMYAHHLFRIEHKYAEALAILQELQASPLDIINLYPDLAPPEPGGGGHGDGDETGGAGGDGRAPAPDVPQTDSKAVRMLLTYLTEQRAVLAKLRLQQERHGAAAAASESLSLHAQGHDKQGNKVYPVLADTLYLSEVIDTTLLKVYLRINEALVGPLLRVSNYCNVEESEALLLERGKHDELVGLYRAKGLHRKALDFLKQKAVSPESTAGEVEKMVAYLHALNINDDMDLVLDYATWILQKDPEEGMKVFTEYYDDVGYEARKRIVRFLESISDDFAIAYLEHLITELGDTDPDLSDALVFCYIAKLKRELASRTGLQGPMVPKRDGGNAAQSSAAKIQPDSGRSFWDLRRKLAEFLETSTYYRAEKVLASFPTDALCEERATVLSRLKRHEEALRIYTEQVRNYRLANLYCERHYDPDDPASRDVFIILLRIYLAMVAADEFPMAEVHSFLTAYGASINAAQALHILPDTVPLQNLLGYFERGMHDMHRTRNMNEVVKNLLKAEVVQFKERLTHVQAKRIPITEERMCSICLKRIANSVFTHFPNGVVVHAYCASRK</sequence>
<dbReference type="InterPro" id="IPR001180">
    <property type="entry name" value="CNH_dom"/>
</dbReference>
<name>A0AAD5XR68_9FUNG</name>
<dbReference type="GO" id="GO:0000329">
    <property type="term" value="C:fungal-type vacuole membrane"/>
    <property type="evidence" value="ECO:0007669"/>
    <property type="project" value="TreeGrafter"/>
</dbReference>
<comment type="subcellular location">
    <subcellularLocation>
        <location evidence="1">Endomembrane system</location>
        <topology evidence="1">Peripheral membrane protein</topology>
    </subcellularLocation>
</comment>
<evidence type="ECO:0000259" key="6">
    <source>
        <dbReference type="PROSITE" id="PS50219"/>
    </source>
</evidence>
<reference evidence="7" key="1">
    <citation type="submission" date="2020-05" db="EMBL/GenBank/DDBJ databases">
        <title>Phylogenomic resolution of chytrid fungi.</title>
        <authorList>
            <person name="Stajich J.E."/>
            <person name="Amses K."/>
            <person name="Simmons R."/>
            <person name="Seto K."/>
            <person name="Myers J."/>
            <person name="Bonds A."/>
            <person name="Quandt C.A."/>
            <person name="Barry K."/>
            <person name="Liu P."/>
            <person name="Grigoriev I."/>
            <person name="Longcore J.E."/>
            <person name="James T.Y."/>
        </authorList>
    </citation>
    <scope>NUCLEOTIDE SEQUENCE</scope>
    <source>
        <strain evidence="7">JEL0379</strain>
    </source>
</reference>
<feature type="signal peptide" evidence="5">
    <location>
        <begin position="1"/>
        <end position="19"/>
    </location>
</feature>
<comment type="caution">
    <text evidence="7">The sequence shown here is derived from an EMBL/GenBank/DDBJ whole genome shotgun (WGS) entry which is preliminary data.</text>
</comment>
<dbReference type="Pfam" id="PF00780">
    <property type="entry name" value="CNH"/>
    <property type="match status" value="1"/>
</dbReference>
<dbReference type="InterPro" id="IPR019453">
    <property type="entry name" value="VPS39/TGFA1_Znf"/>
</dbReference>
<feature type="chain" id="PRO_5041944323" evidence="5">
    <location>
        <begin position="20"/>
        <end position="939"/>
    </location>
</feature>
<dbReference type="InterPro" id="IPR019452">
    <property type="entry name" value="VPS39/TGF_beta_rcpt-assoc_1"/>
</dbReference>
<dbReference type="GO" id="GO:0012505">
    <property type="term" value="C:endomembrane system"/>
    <property type="evidence" value="ECO:0007669"/>
    <property type="project" value="UniProtKB-SubCell"/>
</dbReference>
<organism evidence="7 8">
    <name type="scientific">Geranomyces variabilis</name>
    <dbReference type="NCBI Taxonomy" id="109894"/>
    <lineage>
        <taxon>Eukaryota</taxon>
        <taxon>Fungi</taxon>
        <taxon>Fungi incertae sedis</taxon>
        <taxon>Chytridiomycota</taxon>
        <taxon>Chytridiomycota incertae sedis</taxon>
        <taxon>Chytridiomycetes</taxon>
        <taxon>Spizellomycetales</taxon>
        <taxon>Powellomycetaceae</taxon>
        <taxon>Geranomyces</taxon>
    </lineage>
</organism>
<evidence type="ECO:0000313" key="8">
    <source>
        <dbReference type="Proteomes" id="UP001212152"/>
    </source>
</evidence>
<accession>A0AAD5XR68</accession>
<dbReference type="AlphaFoldDB" id="A0AAD5XR68"/>
<evidence type="ECO:0000256" key="2">
    <source>
        <dbReference type="ARBA" id="ARBA00023136"/>
    </source>
</evidence>
<feature type="compositionally biased region" description="Gly residues" evidence="4">
    <location>
        <begin position="424"/>
        <end position="441"/>
    </location>
</feature>